<dbReference type="InterPro" id="IPR007016">
    <property type="entry name" value="O-antigen_ligase-rel_domated"/>
</dbReference>
<comment type="subcellular location">
    <subcellularLocation>
        <location evidence="1">Membrane</location>
        <topology evidence="1">Multi-pass membrane protein</topology>
    </subcellularLocation>
</comment>
<feature type="transmembrane region" description="Helical" evidence="5">
    <location>
        <begin position="101"/>
        <end position="120"/>
    </location>
</feature>
<dbReference type="OrthoDB" id="4391260at2"/>
<evidence type="ECO:0000256" key="4">
    <source>
        <dbReference type="ARBA" id="ARBA00023136"/>
    </source>
</evidence>
<feature type="transmembrane region" description="Helical" evidence="5">
    <location>
        <begin position="366"/>
        <end position="384"/>
    </location>
</feature>
<evidence type="ECO:0000256" key="3">
    <source>
        <dbReference type="ARBA" id="ARBA00022989"/>
    </source>
</evidence>
<evidence type="ECO:0000313" key="8">
    <source>
        <dbReference type="Proteomes" id="UP000244755"/>
    </source>
</evidence>
<sequence>MSHYPSISPTMSDHSSELIFPNIRKICFFLSVFIILSVMIAEAYGSIFLYLVLLVMIGIFAAWPRLLLKTAISRGVWYLWLVPGFATASSIWSSVPLDTLRAGLQLGLTTLMGLLLAWLVRPKDFIYALATASTIIVILSLLKNNYVIDGMTSTVNWSGLFANKNTMCYTGAYLALCCVALAISPKSPPAARGMAALGVVLAYIICFRARSVATILAMTIAMGLIVFAHSASSVSRTARAHYVEIASIVLLILGTLATIVVLRYSNELLALVNKDPTLTGRTVLWFWAGRVIPDAVWLGHGYAGFWVQGRPMAEFLWHLLHIASRMGFHFHNLFIETWVELGVTGLSLTVFTIVVTVVRSYRRLRAAPDAVTGFGLALVVMALITQTQDVQLFGVFNPMFLIFVALAAYAHPRPKLVVPARDRILSW</sequence>
<feature type="transmembrane region" description="Helical" evidence="5">
    <location>
        <begin position="190"/>
        <end position="206"/>
    </location>
</feature>
<feature type="transmembrane region" description="Helical" evidence="5">
    <location>
        <begin position="21"/>
        <end position="41"/>
    </location>
</feature>
<keyword evidence="8" id="KW-1185">Reference proteome</keyword>
<feature type="transmembrane region" description="Helical" evidence="5">
    <location>
        <begin position="341"/>
        <end position="359"/>
    </location>
</feature>
<keyword evidence="4 5" id="KW-0472">Membrane</keyword>
<evidence type="ECO:0000256" key="5">
    <source>
        <dbReference type="SAM" id="Phobius"/>
    </source>
</evidence>
<keyword evidence="2 5" id="KW-0812">Transmembrane</keyword>
<keyword evidence="3 5" id="KW-1133">Transmembrane helix</keyword>
<dbReference type="Pfam" id="PF04932">
    <property type="entry name" value="Wzy_C"/>
    <property type="match status" value="1"/>
</dbReference>
<evidence type="ECO:0000313" key="7">
    <source>
        <dbReference type="EMBL" id="AWB23654.1"/>
    </source>
</evidence>
<feature type="transmembrane region" description="Helical" evidence="5">
    <location>
        <begin position="125"/>
        <end position="142"/>
    </location>
</feature>
<feature type="transmembrane region" description="Helical" evidence="5">
    <location>
        <begin position="212"/>
        <end position="230"/>
    </location>
</feature>
<gene>
    <name evidence="7" type="ORF">DA075_24460</name>
</gene>
<feature type="transmembrane region" description="Helical" evidence="5">
    <location>
        <begin position="47"/>
        <end position="68"/>
    </location>
</feature>
<dbReference type="GO" id="GO:0016020">
    <property type="term" value="C:membrane"/>
    <property type="evidence" value="ECO:0007669"/>
    <property type="project" value="UniProtKB-SubCell"/>
</dbReference>
<accession>A0A2R4WQ23</accession>
<feature type="transmembrane region" description="Helical" evidence="5">
    <location>
        <begin position="284"/>
        <end position="303"/>
    </location>
</feature>
<proteinExistence type="predicted"/>
<dbReference type="Proteomes" id="UP000244755">
    <property type="component" value="Chromosome 1"/>
</dbReference>
<dbReference type="KEGG" id="mee:DA075_24460"/>
<feature type="transmembrane region" description="Helical" evidence="5">
    <location>
        <begin position="242"/>
        <end position="264"/>
    </location>
</feature>
<dbReference type="InterPro" id="IPR051533">
    <property type="entry name" value="WaaL-like"/>
</dbReference>
<feature type="transmembrane region" description="Helical" evidence="5">
    <location>
        <begin position="390"/>
        <end position="411"/>
    </location>
</feature>
<feature type="domain" description="O-antigen ligase-related" evidence="6">
    <location>
        <begin position="198"/>
        <end position="349"/>
    </location>
</feature>
<organism evidence="7 8">
    <name type="scientific">Methylobacterium currus</name>
    <dbReference type="NCBI Taxonomy" id="2051553"/>
    <lineage>
        <taxon>Bacteria</taxon>
        <taxon>Pseudomonadati</taxon>
        <taxon>Pseudomonadota</taxon>
        <taxon>Alphaproteobacteria</taxon>
        <taxon>Hyphomicrobiales</taxon>
        <taxon>Methylobacteriaceae</taxon>
        <taxon>Methylobacterium</taxon>
    </lineage>
</organism>
<feature type="transmembrane region" description="Helical" evidence="5">
    <location>
        <begin position="162"/>
        <end position="183"/>
    </location>
</feature>
<dbReference type="AlphaFoldDB" id="A0A2R4WQ23"/>
<evidence type="ECO:0000256" key="1">
    <source>
        <dbReference type="ARBA" id="ARBA00004141"/>
    </source>
</evidence>
<dbReference type="GO" id="GO:0016874">
    <property type="term" value="F:ligase activity"/>
    <property type="evidence" value="ECO:0007669"/>
    <property type="project" value="UniProtKB-KW"/>
</dbReference>
<feature type="transmembrane region" description="Helical" evidence="5">
    <location>
        <begin position="75"/>
        <end position="95"/>
    </location>
</feature>
<reference evidence="7 8" key="1">
    <citation type="submission" date="2018-04" db="EMBL/GenBank/DDBJ databases">
        <title>Methylobacterium sp. PR1016A genome.</title>
        <authorList>
            <person name="Park W."/>
        </authorList>
    </citation>
    <scope>NUCLEOTIDE SEQUENCE [LARGE SCALE GENOMIC DNA]</scope>
    <source>
        <strain evidence="7 8">PR1016A</strain>
    </source>
</reference>
<dbReference type="PANTHER" id="PTHR37422:SF17">
    <property type="entry name" value="O-ANTIGEN LIGASE"/>
    <property type="match status" value="1"/>
</dbReference>
<evidence type="ECO:0000259" key="6">
    <source>
        <dbReference type="Pfam" id="PF04932"/>
    </source>
</evidence>
<name>A0A2R4WQ23_9HYPH</name>
<dbReference type="PANTHER" id="PTHR37422">
    <property type="entry name" value="TEICHURONIC ACID BIOSYNTHESIS PROTEIN TUAE"/>
    <property type="match status" value="1"/>
</dbReference>
<keyword evidence="7" id="KW-0436">Ligase</keyword>
<dbReference type="EMBL" id="CP028843">
    <property type="protein sequence ID" value="AWB23654.1"/>
    <property type="molecule type" value="Genomic_DNA"/>
</dbReference>
<protein>
    <submittedName>
        <fullName evidence="7">O-antigen ligase family protein</fullName>
    </submittedName>
</protein>
<evidence type="ECO:0000256" key="2">
    <source>
        <dbReference type="ARBA" id="ARBA00022692"/>
    </source>
</evidence>